<keyword evidence="2" id="KW-1185">Reference proteome</keyword>
<proteinExistence type="predicted"/>
<comment type="caution">
    <text evidence="1">The sequence shown here is derived from an EMBL/GenBank/DDBJ whole genome shotgun (WGS) entry which is preliminary data.</text>
</comment>
<name>A0ABX3XBC6_9BRAD</name>
<dbReference type="RefSeq" id="WP_085383212.1">
    <property type="nucleotide sequence ID" value="NZ_NAFJ01000080.1"/>
</dbReference>
<organism evidence="1 2">
    <name type="scientific">Bradyrhizobium canariense</name>
    <dbReference type="NCBI Taxonomy" id="255045"/>
    <lineage>
        <taxon>Bacteria</taxon>
        <taxon>Pseudomonadati</taxon>
        <taxon>Pseudomonadota</taxon>
        <taxon>Alphaproteobacteria</taxon>
        <taxon>Hyphomicrobiales</taxon>
        <taxon>Nitrobacteraceae</taxon>
        <taxon>Bradyrhizobium</taxon>
    </lineage>
</organism>
<gene>
    <name evidence="1" type="ORF">BST63_01350</name>
</gene>
<sequence>MMSPRLMSVLGSMVAVERMFWKLRELIDGDSSILPDVRETLHVILDAKLLSAKDKIMSDARAAIDATPDLPQAVRERAYSSLDSAMTMFIASEPHRTQDLLSEIGMLNAHRKMH</sequence>
<dbReference type="Proteomes" id="UP000193884">
    <property type="component" value="Unassembled WGS sequence"/>
</dbReference>
<accession>A0ABX3XBC6</accession>
<dbReference type="EMBL" id="NAFK01000101">
    <property type="protein sequence ID" value="OSJ35825.1"/>
    <property type="molecule type" value="Genomic_DNA"/>
</dbReference>
<protein>
    <submittedName>
        <fullName evidence="1">Uncharacterized protein</fullName>
    </submittedName>
</protein>
<reference evidence="1 2" key="1">
    <citation type="submission" date="2017-03" db="EMBL/GenBank/DDBJ databases">
        <title>Whole genome sequences of fourteen strains of Bradyrhizobium canariense and one strain of Bradyrhizobium japonicum isolated from Lupinus (Papilionoideae: Genisteae) species in Algeria.</title>
        <authorList>
            <person name="Crovadore J."/>
            <person name="Chekireb D."/>
            <person name="Brachmann A."/>
            <person name="Chablais R."/>
            <person name="Cochard B."/>
            <person name="Lefort F."/>
        </authorList>
    </citation>
    <scope>NUCLEOTIDE SEQUENCE [LARGE SCALE GENOMIC DNA]</scope>
    <source>
        <strain evidence="1 2">UBMAN05</strain>
    </source>
</reference>
<evidence type="ECO:0000313" key="1">
    <source>
        <dbReference type="EMBL" id="OSJ35825.1"/>
    </source>
</evidence>
<evidence type="ECO:0000313" key="2">
    <source>
        <dbReference type="Proteomes" id="UP000193884"/>
    </source>
</evidence>